<accession>A0A9P6WSI0</accession>
<proteinExistence type="predicted"/>
<dbReference type="AlphaFoldDB" id="A0A9P6WSI0"/>
<organism evidence="1 2">
    <name type="scientific">Rhizopus oryzae</name>
    <name type="common">Mucormycosis agent</name>
    <name type="synonym">Rhizopus arrhizus var. delemar</name>
    <dbReference type="NCBI Taxonomy" id="64495"/>
    <lineage>
        <taxon>Eukaryota</taxon>
        <taxon>Fungi</taxon>
        <taxon>Fungi incertae sedis</taxon>
        <taxon>Mucoromycota</taxon>
        <taxon>Mucoromycotina</taxon>
        <taxon>Mucoromycetes</taxon>
        <taxon>Mucorales</taxon>
        <taxon>Mucorineae</taxon>
        <taxon>Rhizopodaceae</taxon>
        <taxon>Rhizopus</taxon>
    </lineage>
</organism>
<dbReference type="EMBL" id="JAANQT010011818">
    <property type="protein sequence ID" value="KAG1274085.1"/>
    <property type="molecule type" value="Genomic_DNA"/>
</dbReference>
<gene>
    <name evidence="1" type="ORF">G6F64_015209</name>
</gene>
<evidence type="ECO:0000313" key="1">
    <source>
        <dbReference type="EMBL" id="KAG1274085.1"/>
    </source>
</evidence>
<name>A0A9P6WSI0_RHIOR</name>
<sequence length="101" mass="10545">MRAVLQVRHDAGATLGLVDGGDVEIAFAARTPAHAFAGSQAGAARGDFHFIGNDEGAVEADAELADQLRILLLVARQLDTASSRDRPIPLSEIVIVRAALS</sequence>
<reference evidence="1" key="1">
    <citation type="journal article" date="2020" name="Microb. Genom.">
        <title>Genetic diversity of clinical and environmental Mucorales isolates obtained from an investigation of mucormycosis cases among solid organ transplant recipients.</title>
        <authorList>
            <person name="Nguyen M.H."/>
            <person name="Kaul D."/>
            <person name="Muto C."/>
            <person name="Cheng S.J."/>
            <person name="Richter R.A."/>
            <person name="Bruno V.M."/>
            <person name="Liu G."/>
            <person name="Beyhan S."/>
            <person name="Sundermann A.J."/>
            <person name="Mounaud S."/>
            <person name="Pasculle A.W."/>
            <person name="Nierman W.C."/>
            <person name="Driscoll E."/>
            <person name="Cumbie R."/>
            <person name="Clancy C.J."/>
            <person name="Dupont C.L."/>
        </authorList>
    </citation>
    <scope>NUCLEOTIDE SEQUENCE</scope>
    <source>
        <strain evidence="1">GL11</strain>
    </source>
</reference>
<dbReference type="Proteomes" id="UP000716291">
    <property type="component" value="Unassembled WGS sequence"/>
</dbReference>
<evidence type="ECO:0000313" key="2">
    <source>
        <dbReference type="Proteomes" id="UP000716291"/>
    </source>
</evidence>
<comment type="caution">
    <text evidence="1">The sequence shown here is derived from an EMBL/GenBank/DDBJ whole genome shotgun (WGS) entry which is preliminary data.</text>
</comment>
<keyword evidence="2" id="KW-1185">Reference proteome</keyword>
<protein>
    <submittedName>
        <fullName evidence="1">Uncharacterized protein</fullName>
    </submittedName>
</protein>